<evidence type="ECO:0000313" key="3">
    <source>
        <dbReference type="EMBL" id="KAG6781277.1"/>
    </source>
</evidence>
<accession>A0A8X8A7D2</accession>
<feature type="signal peptide" evidence="2">
    <location>
        <begin position="1"/>
        <end position="19"/>
    </location>
</feature>
<proteinExistence type="predicted"/>
<organism evidence="3 4">
    <name type="scientific">Populus tomentosa</name>
    <name type="common">Chinese white poplar</name>
    <dbReference type="NCBI Taxonomy" id="118781"/>
    <lineage>
        <taxon>Eukaryota</taxon>
        <taxon>Viridiplantae</taxon>
        <taxon>Streptophyta</taxon>
        <taxon>Embryophyta</taxon>
        <taxon>Tracheophyta</taxon>
        <taxon>Spermatophyta</taxon>
        <taxon>Magnoliopsida</taxon>
        <taxon>eudicotyledons</taxon>
        <taxon>Gunneridae</taxon>
        <taxon>Pentapetalae</taxon>
        <taxon>rosids</taxon>
        <taxon>fabids</taxon>
        <taxon>Malpighiales</taxon>
        <taxon>Salicaceae</taxon>
        <taxon>Saliceae</taxon>
        <taxon>Populus</taxon>
    </lineage>
</organism>
<reference evidence="3" key="1">
    <citation type="journal article" date="2020" name="bioRxiv">
        <title>Hybrid origin of Populus tomentosa Carr. identified through genome sequencing and phylogenomic analysis.</title>
        <authorList>
            <person name="An X."/>
            <person name="Gao K."/>
            <person name="Chen Z."/>
            <person name="Li J."/>
            <person name="Yang X."/>
            <person name="Yang X."/>
            <person name="Zhou J."/>
            <person name="Guo T."/>
            <person name="Zhao T."/>
            <person name="Huang S."/>
            <person name="Miao D."/>
            <person name="Khan W.U."/>
            <person name="Rao P."/>
            <person name="Ye M."/>
            <person name="Lei B."/>
            <person name="Liao W."/>
            <person name="Wang J."/>
            <person name="Ji L."/>
            <person name="Li Y."/>
            <person name="Guo B."/>
            <person name="Mustafa N.S."/>
            <person name="Li S."/>
            <person name="Yun Q."/>
            <person name="Keller S.R."/>
            <person name="Mao J."/>
            <person name="Zhang R."/>
            <person name="Strauss S.H."/>
        </authorList>
    </citation>
    <scope>NUCLEOTIDE SEQUENCE</scope>
    <source>
        <strain evidence="3">GM15</strain>
        <tissue evidence="3">Leaf</tissue>
    </source>
</reference>
<evidence type="ECO:0000256" key="2">
    <source>
        <dbReference type="SAM" id="SignalP"/>
    </source>
</evidence>
<sequence length="240" mass="26846">MPKLRKAALSCLVICTVKGSLMLHLRDSSVHPEAHRRPLSSHAPPISSPQPADLVVNMKREAKDHIKEEHLMSNLKLSDSEGNSTNEFNDQIPDLPQADGDGNTFPPGTSIDAVPSDNLNVASKKMRKRKFGTSDGGKQQKVKLDEFGCKRMKNENTSMEAENELMMDKCAREINDLSRKRQTVEYLKEKCNEETAVIAELSMILINNGNENVIELRERIEQLESSRAQLLAGIAQLREL</sequence>
<comment type="caution">
    <text evidence="3">The sequence shown here is derived from an EMBL/GenBank/DDBJ whole genome shotgun (WGS) entry which is preliminary data.</text>
</comment>
<protein>
    <submittedName>
        <fullName evidence="3">Uncharacterized protein</fullName>
    </submittedName>
</protein>
<keyword evidence="1" id="KW-0175">Coiled coil</keyword>
<gene>
    <name evidence="3" type="ORF">POTOM_014168</name>
</gene>
<dbReference type="AlphaFoldDB" id="A0A8X8A7D2"/>
<evidence type="ECO:0000256" key="1">
    <source>
        <dbReference type="SAM" id="Coils"/>
    </source>
</evidence>
<dbReference type="EMBL" id="JAAWWB010000006">
    <property type="protein sequence ID" value="KAG6781277.1"/>
    <property type="molecule type" value="Genomic_DNA"/>
</dbReference>
<keyword evidence="4" id="KW-1185">Reference proteome</keyword>
<keyword evidence="2" id="KW-0732">Signal</keyword>
<evidence type="ECO:0000313" key="4">
    <source>
        <dbReference type="Proteomes" id="UP000886885"/>
    </source>
</evidence>
<dbReference type="OrthoDB" id="850475at2759"/>
<dbReference type="Proteomes" id="UP000886885">
    <property type="component" value="Chromosome 3D"/>
</dbReference>
<feature type="coiled-coil region" evidence="1">
    <location>
        <begin position="206"/>
        <end position="240"/>
    </location>
</feature>
<feature type="chain" id="PRO_5036447138" evidence="2">
    <location>
        <begin position="20"/>
        <end position="240"/>
    </location>
</feature>
<name>A0A8X8A7D2_POPTO</name>